<sequence length="670" mass="71481">MSPGMSEVGDVDHPVIGSERSNVEFEQYHDASGAIVIPDRTTLVDFVESNVSAARRDPAADGLIYRYIDYSSSRQGEVAELSWSNFGDRLYAIAARLQQVAQRGDRVAILAPQGLDYIVSFFAAIHAGLTAVPLFDPDEPGHHDRLHAVLGDCTPSVILTSTESAAGVRTLFRDLPARERPRTVAVDAIPAELGSGWTRPDLGADDIAYLQYTSGSTRVPAGVEITHRNVVTNVMQLFDGLGLTRASRGVTWLPLFHDMGLLTVILPAMGGATITVMSPRAFVQRPGRWVTQLGAMSDGDGVFAAAPNFAFEHAARRGLPREGESLDLSGVTSIINGSEPVTPASMRAFNEAFAPYGLAPTAIKPSYGMAEATLFVSSPRKDDEAIVIHVDREDLNKGVMTVLDPDAVEGNEDAIPQVACGYVAPSQWAVIVEPGVDGSTGEHDGTGRELPEGRVGEIWLYGTNVGRAYWGRPEESEATFGNRLTERLPEHSRTVREFGTVPSGARWLRTGDYGAYVDGQLYITGRVKDLVIVAGRNHYPQDLENTAQDASASLRPGFVAAFSVPANQLPIDARNGAVIPSDDSSETLVVVGERAPGAGKADPGPIADAVRSAISARHGVTAQDVILVPAGSIPRTSSGKIARRACKTAYVDGTLRGGHQQTAFPDEPAE</sequence>
<dbReference type="InterPro" id="IPR045851">
    <property type="entry name" value="AMP-bd_C_sf"/>
</dbReference>
<reference evidence="4 5" key="1">
    <citation type="journal article" date="2019" name="Int. J. Syst. Evol. Microbiol.">
        <title>The Global Catalogue of Microorganisms (GCM) 10K type strain sequencing project: providing services to taxonomists for standard genome sequencing and annotation.</title>
        <authorList>
            <consortium name="The Broad Institute Genomics Platform"/>
            <consortium name="The Broad Institute Genome Sequencing Center for Infectious Disease"/>
            <person name="Wu L."/>
            <person name="Ma J."/>
        </authorList>
    </citation>
    <scope>NUCLEOTIDE SEQUENCE [LARGE SCALE GENOMIC DNA]</scope>
    <source>
        <strain evidence="4 5">JCM 16002</strain>
    </source>
</reference>
<protein>
    <submittedName>
        <fullName evidence="4">Long-chain-fatty-acid--AMP ligase FadD32</fullName>
    </submittedName>
</protein>
<dbReference type="EMBL" id="BAAAQG010000012">
    <property type="protein sequence ID" value="GAA1714226.1"/>
    <property type="molecule type" value="Genomic_DNA"/>
</dbReference>
<comment type="similarity">
    <text evidence="1">Belongs to the ATP-dependent AMP-binding enzyme family.</text>
</comment>
<evidence type="ECO:0000313" key="5">
    <source>
        <dbReference type="Proteomes" id="UP001500383"/>
    </source>
</evidence>
<proteinExistence type="inferred from homology"/>
<dbReference type="NCBIfam" id="NF038339">
    <property type="entry name" value="FAAL_FadD32"/>
    <property type="match status" value="1"/>
</dbReference>
<feature type="domain" description="AMP-dependent synthetase/ligase" evidence="3">
    <location>
        <begin position="76"/>
        <end position="470"/>
    </location>
</feature>
<dbReference type="InterPro" id="IPR047968">
    <property type="entry name" value="FAAL_FadD32"/>
</dbReference>
<dbReference type="CDD" id="cd05931">
    <property type="entry name" value="FAAL"/>
    <property type="match status" value="1"/>
</dbReference>
<gene>
    <name evidence="4" type="primary">fadD32</name>
    <name evidence="4" type="ORF">GCM10009831_24890</name>
</gene>
<keyword evidence="2 4" id="KW-0436">Ligase</keyword>
<evidence type="ECO:0000256" key="1">
    <source>
        <dbReference type="ARBA" id="ARBA00006432"/>
    </source>
</evidence>
<dbReference type="InterPro" id="IPR042099">
    <property type="entry name" value="ANL_N_sf"/>
</dbReference>
<dbReference type="PANTHER" id="PTHR22754:SF32">
    <property type="entry name" value="DISCO-INTERACTING PROTEIN 2"/>
    <property type="match status" value="1"/>
</dbReference>
<dbReference type="Proteomes" id="UP001500383">
    <property type="component" value="Unassembled WGS sequence"/>
</dbReference>
<dbReference type="InterPro" id="IPR040097">
    <property type="entry name" value="FAAL/FAAC"/>
</dbReference>
<dbReference type="Pfam" id="PF00501">
    <property type="entry name" value="AMP-binding"/>
    <property type="match status" value="1"/>
</dbReference>
<comment type="caution">
    <text evidence="4">The sequence shown here is derived from an EMBL/GenBank/DDBJ whole genome shotgun (WGS) entry which is preliminary data.</text>
</comment>
<evidence type="ECO:0000259" key="3">
    <source>
        <dbReference type="Pfam" id="PF00501"/>
    </source>
</evidence>
<dbReference type="Gene3D" id="3.30.300.30">
    <property type="match status" value="1"/>
</dbReference>
<organism evidence="4 5">
    <name type="scientific">Dietzia cercidiphylli</name>
    <dbReference type="NCBI Taxonomy" id="498199"/>
    <lineage>
        <taxon>Bacteria</taxon>
        <taxon>Bacillati</taxon>
        <taxon>Actinomycetota</taxon>
        <taxon>Actinomycetes</taxon>
        <taxon>Mycobacteriales</taxon>
        <taxon>Dietziaceae</taxon>
        <taxon>Dietzia</taxon>
    </lineage>
</organism>
<dbReference type="InterPro" id="IPR000873">
    <property type="entry name" value="AMP-dep_synth/lig_dom"/>
</dbReference>
<dbReference type="GO" id="GO:0016874">
    <property type="term" value="F:ligase activity"/>
    <property type="evidence" value="ECO:0007669"/>
    <property type="project" value="UniProtKB-KW"/>
</dbReference>
<name>A0ABN2IYB2_9ACTN</name>
<evidence type="ECO:0000313" key="4">
    <source>
        <dbReference type="EMBL" id="GAA1714226.1"/>
    </source>
</evidence>
<keyword evidence="5" id="KW-1185">Reference proteome</keyword>
<dbReference type="Gene3D" id="3.40.50.12780">
    <property type="entry name" value="N-terminal domain of ligase-like"/>
    <property type="match status" value="1"/>
</dbReference>
<accession>A0ABN2IYB2</accession>
<dbReference type="SUPFAM" id="SSF56801">
    <property type="entry name" value="Acetyl-CoA synthetase-like"/>
    <property type="match status" value="1"/>
</dbReference>
<evidence type="ECO:0000256" key="2">
    <source>
        <dbReference type="ARBA" id="ARBA00022598"/>
    </source>
</evidence>
<dbReference type="PANTHER" id="PTHR22754">
    <property type="entry name" value="DISCO-INTERACTING PROTEIN 2 DIP2 -RELATED"/>
    <property type="match status" value="1"/>
</dbReference>